<comment type="catalytic activity">
    <reaction evidence="6">
        <text>L-aspartate + NADP(+) + H2O = oxaloacetate + NH4(+) + NADPH + H(+)</text>
        <dbReference type="Rhea" id="RHEA:11784"/>
        <dbReference type="ChEBI" id="CHEBI:15377"/>
        <dbReference type="ChEBI" id="CHEBI:15378"/>
        <dbReference type="ChEBI" id="CHEBI:16452"/>
        <dbReference type="ChEBI" id="CHEBI:28938"/>
        <dbReference type="ChEBI" id="CHEBI:29991"/>
        <dbReference type="ChEBI" id="CHEBI:57783"/>
        <dbReference type="ChEBI" id="CHEBI:58349"/>
        <dbReference type="EC" id="1.4.1.21"/>
    </reaction>
</comment>
<dbReference type="NCBIfam" id="NF009828">
    <property type="entry name" value="PRK13303.1-3"/>
    <property type="match status" value="1"/>
</dbReference>
<feature type="binding site" evidence="6">
    <location>
        <position position="188"/>
    </location>
    <ligand>
        <name>NAD(+)</name>
        <dbReference type="ChEBI" id="CHEBI:57540"/>
    </ligand>
</feature>
<dbReference type="UniPathway" id="UPA00253">
    <property type="reaction ID" value="UER00456"/>
</dbReference>
<dbReference type="PANTHER" id="PTHR31873">
    <property type="entry name" value="L-ASPARTATE DEHYDROGENASE-RELATED"/>
    <property type="match status" value="1"/>
</dbReference>
<dbReference type="GO" id="GO:0016639">
    <property type="term" value="F:oxidoreductase activity, acting on the CH-NH2 group of donors, NAD or NADP as acceptor"/>
    <property type="evidence" value="ECO:0007669"/>
    <property type="project" value="UniProtKB-UniRule"/>
</dbReference>
<name>A0A7D6BLG6_FERL1</name>
<dbReference type="HAMAP" id="MF_01265">
    <property type="entry name" value="NadX"/>
    <property type="match status" value="1"/>
</dbReference>
<organism evidence="9 10">
    <name type="scientific">Fermentimicrarchaeum limneticum</name>
    <dbReference type="NCBI Taxonomy" id="2795018"/>
    <lineage>
        <taxon>Archaea</taxon>
        <taxon>Candidatus Micrarchaeota</taxon>
        <taxon>Candidatus Fermentimicrarchaeales</taxon>
        <taxon>Candidatus Fermentimicrarchaeaceae</taxon>
        <taxon>Candidatus Fermentimicrarchaeum</taxon>
    </lineage>
</organism>
<dbReference type="PANTHER" id="PTHR31873:SF6">
    <property type="entry name" value="ASPARTATE DEHYDROGENASE DOMAIN-CONTAINING PROTEIN"/>
    <property type="match status" value="1"/>
</dbReference>
<gene>
    <name evidence="6" type="primary">nadX</name>
    <name evidence="9" type="ORF">Sv326_0601</name>
</gene>
<comment type="catalytic activity">
    <reaction evidence="6">
        <text>L-aspartate + NAD(+) + H2O = oxaloacetate + NH4(+) + NADH + H(+)</text>
        <dbReference type="Rhea" id="RHEA:11788"/>
        <dbReference type="ChEBI" id="CHEBI:15377"/>
        <dbReference type="ChEBI" id="CHEBI:15378"/>
        <dbReference type="ChEBI" id="CHEBI:16452"/>
        <dbReference type="ChEBI" id="CHEBI:28938"/>
        <dbReference type="ChEBI" id="CHEBI:29991"/>
        <dbReference type="ChEBI" id="CHEBI:57540"/>
        <dbReference type="ChEBI" id="CHEBI:57945"/>
        <dbReference type="EC" id="1.4.1.21"/>
    </reaction>
</comment>
<dbReference type="Gene3D" id="3.30.360.10">
    <property type="entry name" value="Dihydrodipicolinate Reductase, domain 2"/>
    <property type="match status" value="1"/>
</dbReference>
<dbReference type="SUPFAM" id="SSF55347">
    <property type="entry name" value="Glyceraldehyde-3-phosphate dehydrogenase-like, C-terminal domain"/>
    <property type="match status" value="1"/>
</dbReference>
<evidence type="ECO:0000256" key="3">
    <source>
        <dbReference type="ARBA" id="ARBA00022857"/>
    </source>
</evidence>
<comment type="pathway">
    <text evidence="6">Cofactor biosynthesis; NAD(+) biosynthesis; iminoaspartate from L-aspartate (dehydrogenase route): step 1/1.</text>
</comment>
<dbReference type="Pfam" id="PF01958">
    <property type="entry name" value="Asp_DH_C"/>
    <property type="match status" value="1"/>
</dbReference>
<proteinExistence type="inferred from homology"/>
<dbReference type="EMBL" id="CP058998">
    <property type="protein sequence ID" value="QLJ52776.1"/>
    <property type="molecule type" value="Genomic_DNA"/>
</dbReference>
<dbReference type="NCBIfam" id="NF009830">
    <property type="entry name" value="PRK13304.1"/>
    <property type="match status" value="1"/>
</dbReference>
<evidence type="ECO:0000256" key="2">
    <source>
        <dbReference type="ARBA" id="ARBA00022642"/>
    </source>
</evidence>
<dbReference type="InterPro" id="IPR036291">
    <property type="entry name" value="NAD(P)-bd_dom_sf"/>
</dbReference>
<keyword evidence="3 6" id="KW-0521">NADP</keyword>
<dbReference type="PIRSF" id="PIRSF005227">
    <property type="entry name" value="Asp_dh_NAD_syn"/>
    <property type="match status" value="1"/>
</dbReference>
<dbReference type="NCBIfam" id="TIGR03855">
    <property type="entry name" value="NAD_NadX"/>
    <property type="match status" value="1"/>
</dbReference>
<evidence type="ECO:0000256" key="1">
    <source>
        <dbReference type="ARBA" id="ARBA00008331"/>
    </source>
</evidence>
<feature type="binding site" evidence="6">
    <location>
        <position position="121"/>
    </location>
    <ligand>
        <name>NAD(+)</name>
        <dbReference type="ChEBI" id="CHEBI:57540"/>
    </ligand>
</feature>
<keyword evidence="4 6" id="KW-0560">Oxidoreductase</keyword>
<keyword evidence="2 6" id="KW-0662">Pyridine nucleotide biosynthesis</keyword>
<keyword evidence="5 6" id="KW-0520">NAD</keyword>
<dbReference type="InterPro" id="IPR022487">
    <property type="entry name" value="Asp_DH_arc"/>
</dbReference>
<evidence type="ECO:0000313" key="9">
    <source>
        <dbReference type="EMBL" id="QLJ52776.1"/>
    </source>
</evidence>
<dbReference type="GO" id="GO:0009435">
    <property type="term" value="P:NAD+ biosynthetic process"/>
    <property type="evidence" value="ECO:0007669"/>
    <property type="project" value="UniProtKB-UniRule"/>
</dbReference>
<dbReference type="GO" id="GO:0033735">
    <property type="term" value="F:aspartate dehydrogenase [NAD(P)+] activity"/>
    <property type="evidence" value="ECO:0007669"/>
    <property type="project" value="UniProtKB-EC"/>
</dbReference>
<accession>A0A7D6BLG6</accession>
<sequence length="267" mass="28895">MKIALIGCGSIGRVIARNITGGSVKADLRYVYDMDAKKAAEFARKFRTEYRDFDEILKQELDLVLEAASQEAVRTLIPKALKAGKNVMIMSTGALADEHLLQEIRGLAEKNNLKVYLPSGAIAGLDGIKSARDEIERVTIKTTKPPESLEGAPFFEKHPMDLKEIKKPTVIYEGTAEEAVKLFPSNVNVAASLSLAGIGPKKTRVQIVADPDAKSNVHEITAEGRFGVLKIKAENVPSPDNPKTSYLAALSAVATLKKISEPIQVGT</sequence>
<comment type="function">
    <text evidence="6">Specifically catalyzes the NAD or NADP-dependent dehydrogenation of L-aspartate to iminoaspartate.</text>
</comment>
<dbReference type="Pfam" id="PF03447">
    <property type="entry name" value="NAD_binding_3"/>
    <property type="match status" value="1"/>
</dbReference>
<dbReference type="InterPro" id="IPR011182">
    <property type="entry name" value="L-Asp_DH"/>
</dbReference>
<evidence type="ECO:0000313" key="10">
    <source>
        <dbReference type="Proteomes" id="UP000510821"/>
    </source>
</evidence>
<dbReference type="GO" id="GO:0051287">
    <property type="term" value="F:NAD binding"/>
    <property type="evidence" value="ECO:0007669"/>
    <property type="project" value="UniProtKB-UniRule"/>
</dbReference>
<protein>
    <recommendedName>
        <fullName evidence="6">L-aspartate dehydrogenase</fullName>
        <ecNumber evidence="6">1.4.1.21</ecNumber>
    </recommendedName>
</protein>
<evidence type="ECO:0000259" key="7">
    <source>
        <dbReference type="Pfam" id="PF01958"/>
    </source>
</evidence>
<dbReference type="SUPFAM" id="SSF51735">
    <property type="entry name" value="NAD(P)-binding Rossmann-fold domains"/>
    <property type="match status" value="1"/>
</dbReference>
<dbReference type="NCBIfam" id="NF009829">
    <property type="entry name" value="PRK13303.1-4"/>
    <property type="match status" value="1"/>
</dbReference>
<feature type="domain" description="Aspartate dehydrogenase" evidence="7">
    <location>
        <begin position="165"/>
        <end position="253"/>
    </location>
</feature>
<feature type="active site" evidence="6">
    <location>
        <position position="218"/>
    </location>
</feature>
<dbReference type="Proteomes" id="UP000510821">
    <property type="component" value="Chromosome"/>
</dbReference>
<dbReference type="InterPro" id="IPR020626">
    <property type="entry name" value="Asp_DH_prok"/>
</dbReference>
<dbReference type="KEGG" id="flt:Sv326_0601"/>
<comment type="similarity">
    <text evidence="1 6">Belongs to the L-aspartate dehydrogenase family.</text>
</comment>
<dbReference type="AlphaFoldDB" id="A0A7D6BLG6"/>
<dbReference type="GO" id="GO:0050661">
    <property type="term" value="F:NADP binding"/>
    <property type="evidence" value="ECO:0007669"/>
    <property type="project" value="UniProtKB-UniRule"/>
</dbReference>
<dbReference type="InterPro" id="IPR005106">
    <property type="entry name" value="Asp/hSer_DH_NAD-bd"/>
</dbReference>
<evidence type="ECO:0000259" key="8">
    <source>
        <dbReference type="Pfam" id="PF03447"/>
    </source>
</evidence>
<evidence type="ECO:0000256" key="6">
    <source>
        <dbReference type="HAMAP-Rule" id="MF_01265"/>
    </source>
</evidence>
<comment type="miscellaneous">
    <text evidence="6">The iminoaspartate product is unstable in aqueous solution and can decompose to oxaloacetate and ammonia.</text>
</comment>
<dbReference type="InterPro" id="IPR002811">
    <property type="entry name" value="Asp_DH"/>
</dbReference>
<evidence type="ECO:0000256" key="5">
    <source>
        <dbReference type="ARBA" id="ARBA00023027"/>
    </source>
</evidence>
<dbReference type="Gene3D" id="3.40.50.720">
    <property type="entry name" value="NAD(P)-binding Rossmann-like Domain"/>
    <property type="match status" value="1"/>
</dbReference>
<feature type="domain" description="Aspartate/homoserine dehydrogenase NAD-binding" evidence="8">
    <location>
        <begin position="7"/>
        <end position="118"/>
    </location>
</feature>
<evidence type="ECO:0000256" key="4">
    <source>
        <dbReference type="ARBA" id="ARBA00023002"/>
    </source>
</evidence>
<reference evidence="10" key="1">
    <citation type="submission" date="2020-07" db="EMBL/GenBank/DDBJ databases">
        <title>Metabolic diversity and evolutionary history of the archaeal phylum ###Micrarchaeota### uncovered from a freshwater lake metagenome.</title>
        <authorList>
            <person name="Kadnikov V.V."/>
            <person name="Savvichev A.S."/>
            <person name="Mardanov A.V."/>
            <person name="Beletsky A.V."/>
            <person name="Chupakov A.V."/>
            <person name="Kokryatskaya N.M."/>
            <person name="Pimenov N.V."/>
            <person name="Ravin N.V."/>
        </authorList>
    </citation>
    <scope>NUCLEOTIDE SEQUENCE [LARGE SCALE GENOMIC DNA]</scope>
</reference>
<dbReference type="EC" id="1.4.1.21" evidence="6"/>